<gene>
    <name evidence="2" type="ORF">PLOB_00034952</name>
</gene>
<proteinExistence type="predicted"/>
<dbReference type="CDD" id="cd00057">
    <property type="entry name" value="FA58C"/>
    <property type="match status" value="1"/>
</dbReference>
<dbReference type="PROSITE" id="PS01286">
    <property type="entry name" value="FA58C_2"/>
    <property type="match status" value="1"/>
</dbReference>
<protein>
    <recommendedName>
        <fullName evidence="1">F5/8 type C domain-containing protein</fullName>
    </recommendedName>
</protein>
<dbReference type="InterPro" id="IPR000421">
    <property type="entry name" value="FA58C"/>
</dbReference>
<name>A0ABN8S5I4_9CNID</name>
<sequence>VGCCKIECENALGMGDGAISDGQISASSQLDAHHGAINGRLTSTTLGSWSAFNNDVREWLQIDLGSQESTILAKIATQGENANSQWVKNYTLQYSGTGMTFQIYKEQGKSEGKVFDGNTDPDTIVSNKLNPPIRARYVRFLPTAWNKHISMRVELYGCKGNALTSFQKTSGTHKGWVDEHDPSRYAPGFEL</sequence>
<dbReference type="Proteomes" id="UP001159405">
    <property type="component" value="Unassembled WGS sequence"/>
</dbReference>
<evidence type="ECO:0000259" key="1">
    <source>
        <dbReference type="PROSITE" id="PS50022"/>
    </source>
</evidence>
<dbReference type="PANTHER" id="PTHR24543">
    <property type="entry name" value="MULTICOPPER OXIDASE-RELATED"/>
    <property type="match status" value="1"/>
</dbReference>
<accession>A0ABN8S5I4</accession>
<dbReference type="EMBL" id="CALNXK010000485">
    <property type="protein sequence ID" value="CAH3186515.1"/>
    <property type="molecule type" value="Genomic_DNA"/>
</dbReference>
<reference evidence="2 3" key="1">
    <citation type="submission" date="2022-05" db="EMBL/GenBank/DDBJ databases">
        <authorList>
            <consortium name="Genoscope - CEA"/>
            <person name="William W."/>
        </authorList>
    </citation>
    <scope>NUCLEOTIDE SEQUENCE [LARGE SCALE GENOMIC DNA]</scope>
</reference>
<dbReference type="InterPro" id="IPR008979">
    <property type="entry name" value="Galactose-bd-like_sf"/>
</dbReference>
<evidence type="ECO:0000313" key="3">
    <source>
        <dbReference type="Proteomes" id="UP001159405"/>
    </source>
</evidence>
<evidence type="ECO:0000313" key="2">
    <source>
        <dbReference type="EMBL" id="CAH3186515.1"/>
    </source>
</evidence>
<comment type="caution">
    <text evidence="2">The sequence shown here is derived from an EMBL/GenBank/DDBJ whole genome shotgun (WGS) entry which is preliminary data.</text>
</comment>
<dbReference type="Pfam" id="PF00754">
    <property type="entry name" value="F5_F8_type_C"/>
    <property type="match status" value="1"/>
</dbReference>
<dbReference type="SUPFAM" id="SSF49785">
    <property type="entry name" value="Galactose-binding domain-like"/>
    <property type="match status" value="1"/>
</dbReference>
<keyword evidence="3" id="KW-1185">Reference proteome</keyword>
<organism evidence="2 3">
    <name type="scientific">Porites lobata</name>
    <dbReference type="NCBI Taxonomy" id="104759"/>
    <lineage>
        <taxon>Eukaryota</taxon>
        <taxon>Metazoa</taxon>
        <taxon>Cnidaria</taxon>
        <taxon>Anthozoa</taxon>
        <taxon>Hexacorallia</taxon>
        <taxon>Scleractinia</taxon>
        <taxon>Fungiina</taxon>
        <taxon>Poritidae</taxon>
        <taxon>Porites</taxon>
    </lineage>
</organism>
<dbReference type="Gene3D" id="2.60.120.260">
    <property type="entry name" value="Galactose-binding domain-like"/>
    <property type="match status" value="1"/>
</dbReference>
<dbReference type="SMART" id="SM00231">
    <property type="entry name" value="FA58C"/>
    <property type="match status" value="1"/>
</dbReference>
<feature type="non-terminal residue" evidence="2">
    <location>
        <position position="191"/>
    </location>
</feature>
<dbReference type="PROSITE" id="PS50022">
    <property type="entry name" value="FA58C_3"/>
    <property type="match status" value="1"/>
</dbReference>
<feature type="domain" description="F5/8 type C" evidence="1">
    <location>
        <begin position="8"/>
        <end position="158"/>
    </location>
</feature>
<feature type="non-terminal residue" evidence="2">
    <location>
        <position position="1"/>
    </location>
</feature>